<dbReference type="RefSeq" id="WP_010978472.1">
    <property type="nucleotide sequence ID" value="NZ_AP031374.1"/>
</dbReference>
<dbReference type="OrthoDB" id="33450at2157"/>
<evidence type="ECO:0000313" key="2">
    <source>
        <dbReference type="EMBL" id="QGR16150.1"/>
    </source>
</evidence>
<dbReference type="EMBL" id="CP045484">
    <property type="protein sequence ID" value="QGR16150.1"/>
    <property type="molecule type" value="Genomic_DNA"/>
</dbReference>
<accession>A0A650CE82</accession>
<sequence>MLLTNEMLNAKKVVHYKKEECDIYIIEKNDENYVIGIYRGNNTIYAKVTLPFVRWDCESILYYPFGYFVFAEDENKLIEKIKIKMNELKSNVIG</sequence>
<keyword evidence="3" id="KW-1185">Reference proteome</keyword>
<evidence type="ECO:0000313" key="3">
    <source>
        <dbReference type="Proteomes" id="UP000427373"/>
    </source>
</evidence>
<name>A0A650CE82_SULOH</name>
<dbReference type="KEGG" id="soh:D1869_02305"/>
<dbReference type="Proteomes" id="UP000582213">
    <property type="component" value="Unassembled WGS sequence"/>
</dbReference>
<evidence type="ECO:0000313" key="4">
    <source>
        <dbReference type="Proteomes" id="UP000582213"/>
    </source>
</evidence>
<dbReference type="EMBL" id="JACHFY010000002">
    <property type="protein sequence ID" value="MBB5252919.1"/>
    <property type="molecule type" value="Genomic_DNA"/>
</dbReference>
<reference evidence="2 3" key="1">
    <citation type="submission" date="2019-10" db="EMBL/GenBank/DDBJ databases">
        <title>Genome Sequences from Six Type Strain Members of the Archaeal Family Sulfolobaceae: Acidianus ambivalens, Acidianus infernus, Metallosphaera prunae, Stygiolobus azoricus, Sulfolobus metallicus, and Sulfurisphaera ohwakuensis.</title>
        <authorList>
            <person name="Counts J.A."/>
            <person name="Kelly R.M."/>
        </authorList>
    </citation>
    <scope>NUCLEOTIDE SEQUENCE [LARGE SCALE GENOMIC DNA]</scope>
    <source>
        <strain evidence="2 3">TA-1</strain>
    </source>
</reference>
<dbReference type="AlphaFoldDB" id="A0A650CE82"/>
<evidence type="ECO:0000313" key="1">
    <source>
        <dbReference type="EMBL" id="MBB5252919.1"/>
    </source>
</evidence>
<dbReference type="Proteomes" id="UP000427373">
    <property type="component" value="Chromosome"/>
</dbReference>
<organism evidence="2 3">
    <name type="scientific">Sulfurisphaera ohwakuensis</name>
    <dbReference type="NCBI Taxonomy" id="69656"/>
    <lineage>
        <taxon>Archaea</taxon>
        <taxon>Thermoproteota</taxon>
        <taxon>Thermoprotei</taxon>
        <taxon>Sulfolobales</taxon>
        <taxon>Sulfolobaceae</taxon>
        <taxon>Sulfurisphaera</taxon>
    </lineage>
</organism>
<gene>
    <name evidence="2" type="ORF">D1869_02305</name>
    <name evidence="1" type="ORF">HNQ62_000652</name>
</gene>
<dbReference type="GeneID" id="1458439"/>
<proteinExistence type="predicted"/>
<reference evidence="1 4" key="2">
    <citation type="submission" date="2020-08" db="EMBL/GenBank/DDBJ databases">
        <title>Genomic Encyclopedia of Type Strains, Phase IV (KMG-IV): sequencing the most valuable type-strain genomes for metagenomic binning, comparative biology and taxonomic classification.</title>
        <authorList>
            <person name="Goeker M."/>
        </authorList>
    </citation>
    <scope>NUCLEOTIDE SEQUENCE [LARGE SCALE GENOMIC DNA]</scope>
    <source>
        <strain evidence="1 4">DSM 12421</strain>
    </source>
</reference>
<protein>
    <submittedName>
        <fullName evidence="2">Uncharacterized protein</fullName>
    </submittedName>
</protein>